<gene>
    <name evidence="1" type="ORF">FHS68_002927</name>
</gene>
<reference evidence="1 2" key="1">
    <citation type="submission" date="2020-03" db="EMBL/GenBank/DDBJ databases">
        <title>Genomic Encyclopedia of Type Strains, Phase IV (KMG-IV): sequencing the most valuable type-strain genomes for metagenomic binning, comparative biology and taxonomic classification.</title>
        <authorList>
            <person name="Goeker M."/>
        </authorList>
    </citation>
    <scope>NUCLEOTIDE SEQUENCE [LARGE SCALE GENOMIC DNA]</scope>
    <source>
        <strain evidence="1 2">DSM 102865</strain>
    </source>
</reference>
<protein>
    <recommendedName>
        <fullName evidence="3">Universal stress protein</fullName>
    </recommendedName>
</protein>
<dbReference type="Proteomes" id="UP001179181">
    <property type="component" value="Unassembled WGS sequence"/>
</dbReference>
<evidence type="ECO:0008006" key="3">
    <source>
        <dbReference type="Google" id="ProtNLM"/>
    </source>
</evidence>
<accession>A0ABX0UQ03</accession>
<comment type="caution">
    <text evidence="1">The sequence shown here is derived from an EMBL/GenBank/DDBJ whole genome shotgun (WGS) entry which is preliminary data.</text>
</comment>
<keyword evidence="2" id="KW-1185">Reference proteome</keyword>
<proteinExistence type="predicted"/>
<sequence length="153" mass="17526">MKTVMIPTDFTKEGIQVAEAILRDANEDVKIIFTHLFHVADDIQDLLFSGSREKEYELVSEQFWGDCKMLKRMFAENLLSIRIDFFYGNKLASFKNFLEYHEINFIAYSESYGIPKLNKSSLDALPVLKKCGLPVINTDLINISAFSETVDAQ</sequence>
<evidence type="ECO:0000313" key="1">
    <source>
        <dbReference type="EMBL" id="NIJ53745.1"/>
    </source>
</evidence>
<evidence type="ECO:0000313" key="2">
    <source>
        <dbReference type="Proteomes" id="UP001179181"/>
    </source>
</evidence>
<dbReference type="EMBL" id="JAASQJ010000003">
    <property type="protein sequence ID" value="NIJ53745.1"/>
    <property type="molecule type" value="Genomic_DNA"/>
</dbReference>
<organism evidence="1 2">
    <name type="scientific">Dyadobacter arcticus</name>
    <dbReference type="NCBI Taxonomy" id="1078754"/>
    <lineage>
        <taxon>Bacteria</taxon>
        <taxon>Pseudomonadati</taxon>
        <taxon>Bacteroidota</taxon>
        <taxon>Cytophagia</taxon>
        <taxon>Cytophagales</taxon>
        <taxon>Spirosomataceae</taxon>
        <taxon>Dyadobacter</taxon>
    </lineage>
</organism>
<dbReference type="RefSeq" id="WP_167271240.1">
    <property type="nucleotide sequence ID" value="NZ_JAASQJ010000003.1"/>
</dbReference>
<name>A0ABX0UQ03_9BACT</name>